<feature type="transmembrane region" description="Helical" evidence="3">
    <location>
        <begin position="71"/>
        <end position="89"/>
    </location>
</feature>
<evidence type="ECO:0000256" key="2">
    <source>
        <dbReference type="SAM" id="MobiDB-lite"/>
    </source>
</evidence>
<name>A0A229NVS8_9BACL</name>
<protein>
    <recommendedName>
        <fullName evidence="6">VCBS repeat-containing protein</fullName>
    </recommendedName>
</protein>
<evidence type="ECO:0000256" key="1">
    <source>
        <dbReference type="ARBA" id="ARBA00022729"/>
    </source>
</evidence>
<keyword evidence="3" id="KW-0812">Transmembrane</keyword>
<dbReference type="InterPro" id="IPR028994">
    <property type="entry name" value="Integrin_alpha_N"/>
</dbReference>
<proteinExistence type="predicted"/>
<feature type="compositionally biased region" description="Polar residues" evidence="2">
    <location>
        <begin position="1"/>
        <end position="13"/>
    </location>
</feature>
<reference evidence="4 5" key="1">
    <citation type="submission" date="2017-07" db="EMBL/GenBank/DDBJ databases">
        <title>Paenibacillus herberti R33 genome sequencing and assembly.</title>
        <authorList>
            <person name="Su W."/>
        </authorList>
    </citation>
    <scope>NUCLEOTIDE SEQUENCE [LARGE SCALE GENOMIC DNA]</scope>
    <source>
        <strain evidence="4 5">R33</strain>
    </source>
</reference>
<dbReference type="EMBL" id="NMUQ01000002">
    <property type="protein sequence ID" value="OXM13960.1"/>
    <property type="molecule type" value="Genomic_DNA"/>
</dbReference>
<dbReference type="OrthoDB" id="1743319at2"/>
<dbReference type="Pfam" id="PF13517">
    <property type="entry name" value="FG-GAP_3"/>
    <property type="match status" value="1"/>
</dbReference>
<dbReference type="Proteomes" id="UP000215145">
    <property type="component" value="Unassembled WGS sequence"/>
</dbReference>
<keyword evidence="1" id="KW-0732">Signal</keyword>
<organism evidence="4 5">
    <name type="scientific">Paenibacillus herberti</name>
    <dbReference type="NCBI Taxonomy" id="1619309"/>
    <lineage>
        <taxon>Bacteria</taxon>
        <taxon>Bacillati</taxon>
        <taxon>Bacillota</taxon>
        <taxon>Bacilli</taxon>
        <taxon>Bacillales</taxon>
        <taxon>Paenibacillaceae</taxon>
        <taxon>Paenibacillus</taxon>
    </lineage>
</organism>
<accession>A0A229NVS8</accession>
<evidence type="ECO:0000256" key="3">
    <source>
        <dbReference type="SAM" id="Phobius"/>
    </source>
</evidence>
<keyword evidence="5" id="KW-1185">Reference proteome</keyword>
<gene>
    <name evidence="4" type="ORF">CGZ75_13205</name>
</gene>
<feature type="region of interest" description="Disordered" evidence="2">
    <location>
        <begin position="1"/>
        <end position="59"/>
    </location>
</feature>
<evidence type="ECO:0008006" key="6">
    <source>
        <dbReference type="Google" id="ProtNLM"/>
    </source>
</evidence>
<dbReference type="AlphaFoldDB" id="A0A229NVS8"/>
<keyword evidence="3" id="KW-0472">Membrane</keyword>
<evidence type="ECO:0000313" key="5">
    <source>
        <dbReference type="Proteomes" id="UP000215145"/>
    </source>
</evidence>
<dbReference type="RefSeq" id="WP_089524783.1">
    <property type="nucleotide sequence ID" value="NZ_NMUQ01000002.1"/>
</dbReference>
<comment type="caution">
    <text evidence="4">The sequence shown here is derived from an EMBL/GenBank/DDBJ whole genome shotgun (WGS) entry which is preliminary data.</text>
</comment>
<dbReference type="InterPro" id="IPR013517">
    <property type="entry name" value="FG-GAP"/>
</dbReference>
<dbReference type="SUPFAM" id="SSF69318">
    <property type="entry name" value="Integrin alpha N-terminal domain"/>
    <property type="match status" value="1"/>
</dbReference>
<sequence length="588" mass="65139">MSNGNDPKFNNRSGLPEVARQTAVASGAGDGGDASCPKVDREHPSSATGVRRYQPNWSQSTTLKKRSKIKLLVVLAAFIFVMAGCRYTAAPADLLGAPETVQQAGGVTAKLRDLLPVGSSLSLPARERQSEAIRSIDMDGDGKQEAVLTYVETYGSSRLMIARQEAGEWKPWAVLRSGVGVSLEWLSFVDMNGDKRPELIAGWAVNQPGNTLSWQQYEVQVYSMLKPSFEESEEGRLLKPIAELSYEWADTGDVDGNGKQELVLIRRPDSPNKPQLEVYRLGEGDLVRSALLPLQSATFYEGLAIGKIAKNKYGVIVEGIAGAQYSVSLMAVWINEGLQQVYPPSNKKELGYSTGSMDHTDINGDGILEWREQVPAPGQSATPSPSASSTMLNSPMDSNPIYYTEWTQWNGDLASAVYFDGEATEMPPQARPPKTRPNLKPELRLEPKLSVYEEMFLPISLEYNDYKNGISVQIPSRWRGQFTLSRPSDDNSLIIQLEYYNAKSGRRAPLWTLYGVPIKEWDSWSSRMEGKGRKLVSLRTVGGIVYSAVEEKKPTEEDGWPKEELNRYVAMRMTHEQLASSLRLLPSN</sequence>
<evidence type="ECO:0000313" key="4">
    <source>
        <dbReference type="EMBL" id="OXM13960.1"/>
    </source>
</evidence>
<keyword evidence="3" id="KW-1133">Transmembrane helix</keyword>